<comment type="domain">
    <text evidence="4">The SUI1 domain may be involved in RNA binding.</text>
</comment>
<dbReference type="GO" id="GO:0002188">
    <property type="term" value="P:translation reinitiation"/>
    <property type="evidence" value="ECO:0007669"/>
    <property type="project" value="TreeGrafter"/>
</dbReference>
<keyword evidence="4" id="KW-0689">Ribosomal protein</keyword>
<organism evidence="7 8">
    <name type="scientific">Gonapodya prolifera (strain JEL478)</name>
    <name type="common">Monoblepharis prolifera</name>
    <dbReference type="NCBI Taxonomy" id="1344416"/>
    <lineage>
        <taxon>Eukaryota</taxon>
        <taxon>Fungi</taxon>
        <taxon>Fungi incertae sedis</taxon>
        <taxon>Chytridiomycota</taxon>
        <taxon>Chytridiomycota incertae sedis</taxon>
        <taxon>Monoblepharidomycetes</taxon>
        <taxon>Monoblepharidales</taxon>
        <taxon>Gonapodyaceae</taxon>
        <taxon>Gonapodya</taxon>
    </lineage>
</organism>
<dbReference type="InterPro" id="IPR046447">
    <property type="entry name" value="DENR_C"/>
</dbReference>
<dbReference type="AlphaFoldDB" id="A0A139AAK7"/>
<evidence type="ECO:0000313" key="8">
    <source>
        <dbReference type="Proteomes" id="UP000070544"/>
    </source>
</evidence>
<dbReference type="OrthoDB" id="277199at2759"/>
<dbReference type="Proteomes" id="UP000070544">
    <property type="component" value="Unassembled WGS sequence"/>
</dbReference>
<gene>
    <name evidence="7" type="ORF">M427DRAFT_33673</name>
</gene>
<dbReference type="CDD" id="cd11607">
    <property type="entry name" value="DENR_C"/>
    <property type="match status" value="1"/>
</dbReference>
<sequence length="202" mass="21659">MSAATEDAPSGPTTRVLKSILYCSICSYPPELCEWGGSLEKCKAWLRDSHPDTFEKLYGEVPSVTEKLASASISPPEAGAAGSSSSDPAPEAKLSKSQRKKQQSQRVVIELSARSKRKHVTSITGLENYDVDLKKAAKMFATKFACGASVTKTPDGRDEIVVQGEFADEISELIQTTWPQVDDDKITMKEKKTKGGGGGGGD</sequence>
<feature type="compositionally biased region" description="Low complexity" evidence="5">
    <location>
        <begin position="69"/>
        <end position="92"/>
    </location>
</feature>
<dbReference type="Gene3D" id="3.30.780.10">
    <property type="entry name" value="SUI1-like domain"/>
    <property type="match status" value="1"/>
</dbReference>
<feature type="region of interest" description="Disordered" evidence="5">
    <location>
        <begin position="179"/>
        <end position="202"/>
    </location>
</feature>
<dbReference type="NCBIfam" id="TIGR01159">
    <property type="entry name" value="DRP1"/>
    <property type="match status" value="1"/>
</dbReference>
<keyword evidence="4" id="KW-0963">Cytoplasm</keyword>
<name>A0A139AAK7_GONPJ</name>
<dbReference type="GO" id="GO:0005840">
    <property type="term" value="C:ribosome"/>
    <property type="evidence" value="ECO:0007669"/>
    <property type="project" value="UniProtKB-KW"/>
</dbReference>
<comment type="subcellular location">
    <subcellularLocation>
        <location evidence="4">Cytoplasm</location>
    </subcellularLocation>
</comment>
<dbReference type="Pfam" id="PF01253">
    <property type="entry name" value="SUI1"/>
    <property type="match status" value="1"/>
</dbReference>
<keyword evidence="4" id="KW-0687">Ribonucleoprotein</keyword>
<dbReference type="Pfam" id="PF21023">
    <property type="entry name" value="DENR_N"/>
    <property type="match status" value="1"/>
</dbReference>
<evidence type="ECO:0000256" key="5">
    <source>
        <dbReference type="SAM" id="MobiDB-lite"/>
    </source>
</evidence>
<protein>
    <recommendedName>
        <fullName evidence="3 4">Translation machinery-associated protein 22</fullName>
    </recommendedName>
</protein>
<dbReference type="PANTHER" id="PTHR12789:SF0">
    <property type="entry name" value="DENSITY-REGULATED PROTEIN"/>
    <property type="match status" value="1"/>
</dbReference>
<dbReference type="GO" id="GO:0003729">
    <property type="term" value="F:mRNA binding"/>
    <property type="evidence" value="ECO:0007669"/>
    <property type="project" value="TreeGrafter"/>
</dbReference>
<dbReference type="GO" id="GO:0001731">
    <property type="term" value="P:formation of translation preinitiation complex"/>
    <property type="evidence" value="ECO:0007669"/>
    <property type="project" value="TreeGrafter"/>
</dbReference>
<dbReference type="EMBL" id="KQ965775">
    <property type="protein sequence ID" value="KXS13694.1"/>
    <property type="molecule type" value="Genomic_DNA"/>
</dbReference>
<keyword evidence="8" id="KW-1185">Reference proteome</keyword>
<dbReference type="GO" id="GO:0005737">
    <property type="term" value="C:cytoplasm"/>
    <property type="evidence" value="ECO:0007669"/>
    <property type="project" value="UniProtKB-SubCell"/>
</dbReference>
<dbReference type="GO" id="GO:0032790">
    <property type="term" value="P:ribosome disassembly"/>
    <property type="evidence" value="ECO:0007669"/>
    <property type="project" value="EnsemblFungi"/>
</dbReference>
<proteinExistence type="inferred from homology"/>
<dbReference type="InterPro" id="IPR036877">
    <property type="entry name" value="SUI1_dom_sf"/>
</dbReference>
<dbReference type="STRING" id="1344416.A0A139AAK7"/>
<evidence type="ECO:0000256" key="3">
    <source>
        <dbReference type="ARBA" id="ARBA00020058"/>
    </source>
</evidence>
<accession>A0A139AAK7</accession>
<comment type="subunit">
    <text evidence="2 4">Interacts with the 40S ribosomal subunit.</text>
</comment>
<dbReference type="InterPro" id="IPR001950">
    <property type="entry name" value="SUI1"/>
</dbReference>
<evidence type="ECO:0000256" key="1">
    <source>
        <dbReference type="ARBA" id="ARBA00007514"/>
    </source>
</evidence>
<dbReference type="GO" id="GO:1990904">
    <property type="term" value="C:ribonucleoprotein complex"/>
    <property type="evidence" value="ECO:0007669"/>
    <property type="project" value="UniProtKB-KW"/>
</dbReference>
<evidence type="ECO:0000313" key="7">
    <source>
        <dbReference type="EMBL" id="KXS13694.1"/>
    </source>
</evidence>
<dbReference type="GO" id="GO:0000184">
    <property type="term" value="P:nuclear-transcribed mRNA catabolic process, nonsense-mediated decay"/>
    <property type="evidence" value="ECO:0007669"/>
    <property type="project" value="EnsemblFungi"/>
</dbReference>
<dbReference type="InterPro" id="IPR005873">
    <property type="entry name" value="DENR_eukaryotes"/>
</dbReference>
<dbReference type="SUPFAM" id="SSF55159">
    <property type="entry name" value="eIF1-like"/>
    <property type="match status" value="1"/>
</dbReference>
<dbReference type="PANTHER" id="PTHR12789">
    <property type="entry name" value="DENSITY-REGULATED PROTEIN HOMOLOG"/>
    <property type="match status" value="1"/>
</dbReference>
<dbReference type="InterPro" id="IPR050318">
    <property type="entry name" value="DENR/SUI1_TIF"/>
</dbReference>
<dbReference type="GO" id="GO:0003743">
    <property type="term" value="F:translation initiation factor activity"/>
    <property type="evidence" value="ECO:0007669"/>
    <property type="project" value="InterPro"/>
</dbReference>
<evidence type="ECO:0000256" key="2">
    <source>
        <dbReference type="ARBA" id="ARBA00011742"/>
    </source>
</evidence>
<reference evidence="7 8" key="1">
    <citation type="journal article" date="2015" name="Genome Biol. Evol.">
        <title>Phylogenomic analyses indicate that early fungi evolved digesting cell walls of algal ancestors of land plants.</title>
        <authorList>
            <person name="Chang Y."/>
            <person name="Wang S."/>
            <person name="Sekimoto S."/>
            <person name="Aerts A.L."/>
            <person name="Choi C."/>
            <person name="Clum A."/>
            <person name="LaButti K.M."/>
            <person name="Lindquist E.A."/>
            <person name="Yee Ngan C."/>
            <person name="Ohm R.A."/>
            <person name="Salamov A.A."/>
            <person name="Grigoriev I.V."/>
            <person name="Spatafora J.W."/>
            <person name="Berbee M.L."/>
        </authorList>
    </citation>
    <scope>NUCLEOTIDE SEQUENCE [LARGE SCALE GENOMIC DNA]</scope>
    <source>
        <strain evidence="7 8">JEL478</strain>
    </source>
</reference>
<feature type="region of interest" description="Disordered" evidence="5">
    <location>
        <begin position="68"/>
        <end position="109"/>
    </location>
</feature>
<evidence type="ECO:0000259" key="6">
    <source>
        <dbReference type="PROSITE" id="PS50296"/>
    </source>
</evidence>
<dbReference type="OMA" id="EVFEIDM"/>
<comment type="similarity">
    <text evidence="1 4">Belongs to the DENR family.</text>
</comment>
<dbReference type="PROSITE" id="PS50296">
    <property type="entry name" value="SUI1"/>
    <property type="match status" value="1"/>
</dbReference>
<dbReference type="InterPro" id="IPR048517">
    <property type="entry name" value="DENR_N"/>
</dbReference>
<feature type="domain" description="SUI1" evidence="6">
    <location>
        <begin position="107"/>
        <end position="178"/>
    </location>
</feature>
<evidence type="ECO:0000256" key="4">
    <source>
        <dbReference type="RuleBase" id="RU361273"/>
    </source>
</evidence>